<dbReference type="GeneID" id="80349997"/>
<gene>
    <name evidence="4" type="ORF">NWFMUON74_55590</name>
</gene>
<keyword evidence="5" id="KW-1185">Reference proteome</keyword>
<dbReference type="InterPro" id="IPR050300">
    <property type="entry name" value="GDXG_lipolytic_enzyme"/>
</dbReference>
<keyword evidence="1" id="KW-0378">Hydrolase</keyword>
<proteinExistence type="predicted"/>
<evidence type="ECO:0000313" key="4">
    <source>
        <dbReference type="EMBL" id="BCK57787.1"/>
    </source>
</evidence>
<dbReference type="AlphaFoldDB" id="A0A7G1KRB8"/>
<dbReference type="Proteomes" id="UP000516173">
    <property type="component" value="Chromosome"/>
</dbReference>
<dbReference type="Gene3D" id="3.40.50.1820">
    <property type="entry name" value="alpha/beta hydrolase"/>
    <property type="match status" value="1"/>
</dbReference>
<name>A0A7G1KRB8_9NOCA</name>
<evidence type="ECO:0000256" key="2">
    <source>
        <dbReference type="SAM" id="SignalP"/>
    </source>
</evidence>
<dbReference type="PANTHER" id="PTHR48081">
    <property type="entry name" value="AB HYDROLASE SUPERFAMILY PROTEIN C4A8.06C"/>
    <property type="match status" value="1"/>
</dbReference>
<evidence type="ECO:0000256" key="1">
    <source>
        <dbReference type="ARBA" id="ARBA00022801"/>
    </source>
</evidence>
<feature type="domain" description="BD-FAE-like" evidence="3">
    <location>
        <begin position="63"/>
        <end position="256"/>
    </location>
</feature>
<dbReference type="EMBL" id="AP023396">
    <property type="protein sequence ID" value="BCK57787.1"/>
    <property type="molecule type" value="Genomic_DNA"/>
</dbReference>
<dbReference type="RefSeq" id="WP_232110625.1">
    <property type="nucleotide sequence ID" value="NZ_AP023396.1"/>
</dbReference>
<reference evidence="4 5" key="1">
    <citation type="submission" date="2020-08" db="EMBL/GenBank/DDBJ databases">
        <title>Genome Sequencing of Nocardia wallacei strain FMUON74 and assembly.</title>
        <authorList>
            <person name="Toyokawa M."/>
            <person name="Uesaka K."/>
        </authorList>
    </citation>
    <scope>NUCLEOTIDE SEQUENCE [LARGE SCALE GENOMIC DNA]</scope>
    <source>
        <strain evidence="4 5">FMUON74</strain>
    </source>
</reference>
<dbReference type="InterPro" id="IPR049492">
    <property type="entry name" value="BD-FAE-like_dom"/>
</dbReference>
<dbReference type="SUPFAM" id="SSF53474">
    <property type="entry name" value="alpha/beta-Hydrolases"/>
    <property type="match status" value="1"/>
</dbReference>
<organism evidence="4 5">
    <name type="scientific">Nocardia wallacei</name>
    <dbReference type="NCBI Taxonomy" id="480035"/>
    <lineage>
        <taxon>Bacteria</taxon>
        <taxon>Bacillati</taxon>
        <taxon>Actinomycetota</taxon>
        <taxon>Actinomycetes</taxon>
        <taxon>Mycobacteriales</taxon>
        <taxon>Nocardiaceae</taxon>
        <taxon>Nocardia</taxon>
    </lineage>
</organism>
<evidence type="ECO:0000313" key="5">
    <source>
        <dbReference type="Proteomes" id="UP000516173"/>
    </source>
</evidence>
<dbReference type="InterPro" id="IPR029058">
    <property type="entry name" value="AB_hydrolase_fold"/>
</dbReference>
<sequence>MLRTRRGRLRALAVAAVSAAVAFTTGYGAVEPVTPEVVAAGSPATPDTPLRIGYGNAADTYGDLYLPASGRGPYPVVVLVHGGSWAQYRTLAQFAPQSTALAQQGVAVWNIEYRRVNGAGGWPVTLTDVDQAVEALATVVQQRCGGRLDLRRVHLAGHSAGGHLAALAAGRHAANPGARQAVRIRSLTVLAGVLDPVLAVRNGRDGAVRKLLGGTPDEVPDRYLAASPIEQLPRGIHVSALHGEADRVVDLEQSRRYVAAATRAGNSTDLQILPGVGHAEFTAPASAAWAGAWKTILDNVARER</sequence>
<accession>A0A7G1KRB8</accession>
<evidence type="ECO:0000259" key="3">
    <source>
        <dbReference type="Pfam" id="PF20434"/>
    </source>
</evidence>
<keyword evidence="2" id="KW-0732">Signal</keyword>
<protein>
    <recommendedName>
        <fullName evidence="3">BD-FAE-like domain-containing protein</fullName>
    </recommendedName>
</protein>
<dbReference type="Pfam" id="PF20434">
    <property type="entry name" value="BD-FAE"/>
    <property type="match status" value="1"/>
</dbReference>
<feature type="signal peptide" evidence="2">
    <location>
        <begin position="1"/>
        <end position="22"/>
    </location>
</feature>
<dbReference type="GO" id="GO:0016787">
    <property type="term" value="F:hydrolase activity"/>
    <property type="evidence" value="ECO:0007669"/>
    <property type="project" value="UniProtKB-KW"/>
</dbReference>
<dbReference type="KEGG" id="nwl:NWFMUON74_55590"/>
<feature type="chain" id="PRO_5038598147" description="BD-FAE-like domain-containing protein" evidence="2">
    <location>
        <begin position="23"/>
        <end position="304"/>
    </location>
</feature>